<dbReference type="EMBL" id="MEVI01000001">
    <property type="protein sequence ID" value="OGC55728.1"/>
    <property type="molecule type" value="Genomic_DNA"/>
</dbReference>
<evidence type="ECO:0000313" key="2">
    <source>
        <dbReference type="Proteomes" id="UP000176504"/>
    </source>
</evidence>
<proteinExistence type="predicted"/>
<evidence type="ECO:0000313" key="1">
    <source>
        <dbReference type="EMBL" id="OGC55728.1"/>
    </source>
</evidence>
<reference evidence="1 2" key="1">
    <citation type="journal article" date="2016" name="Nat. Commun.">
        <title>Thousands of microbial genomes shed light on interconnected biogeochemical processes in an aquifer system.</title>
        <authorList>
            <person name="Anantharaman K."/>
            <person name="Brown C.T."/>
            <person name="Hug L.A."/>
            <person name="Sharon I."/>
            <person name="Castelle C.J."/>
            <person name="Probst A.J."/>
            <person name="Thomas B.C."/>
            <person name="Singh A."/>
            <person name="Wilkins M.J."/>
            <person name="Karaoz U."/>
            <person name="Brodie E.L."/>
            <person name="Williams K.H."/>
            <person name="Hubbard S.S."/>
            <person name="Banfield J.F."/>
        </authorList>
    </citation>
    <scope>NUCLEOTIDE SEQUENCE [LARGE SCALE GENOMIC DNA]</scope>
</reference>
<name>A0A1F4VFM5_UNCKA</name>
<gene>
    <name evidence="1" type="ORF">A3A78_01675</name>
</gene>
<protein>
    <submittedName>
        <fullName evidence="1">Uncharacterized protein</fullName>
    </submittedName>
</protein>
<dbReference type="Proteomes" id="UP000176504">
    <property type="component" value="Unassembled WGS sequence"/>
</dbReference>
<dbReference type="AlphaFoldDB" id="A0A1F4VFM5"/>
<comment type="caution">
    <text evidence="1">The sequence shown here is derived from an EMBL/GenBank/DDBJ whole genome shotgun (WGS) entry which is preliminary data.</text>
</comment>
<sequence length="69" mass="8122">MRVYEVLQVKVDKWCPFQWRHWNEHPAVSGKSVEKTDNPEGSLRFFHQYAMEEASDPVETMELRATVGI</sequence>
<accession>A0A1F4VFM5</accession>
<organism evidence="1 2">
    <name type="scientific">candidate division WWE3 bacterium RIFCSPLOWO2_01_FULL_41_18</name>
    <dbReference type="NCBI Taxonomy" id="1802625"/>
    <lineage>
        <taxon>Bacteria</taxon>
        <taxon>Katanobacteria</taxon>
    </lineage>
</organism>